<dbReference type="STRING" id="1798377.A2872_00395"/>
<dbReference type="HAMAP" id="MF_00693">
    <property type="entry name" value="Transcrip_reg_TACO1"/>
    <property type="match status" value="1"/>
</dbReference>
<gene>
    <name evidence="7" type="ORF">A2872_00395</name>
</gene>
<dbReference type="EMBL" id="MFJG01000019">
    <property type="protein sequence ID" value="OGG06834.1"/>
    <property type="molecule type" value="Genomic_DNA"/>
</dbReference>
<dbReference type="GO" id="GO:0006355">
    <property type="term" value="P:regulation of DNA-templated transcription"/>
    <property type="evidence" value="ECO:0007669"/>
    <property type="project" value="UniProtKB-UniRule"/>
</dbReference>
<evidence type="ECO:0000259" key="5">
    <source>
        <dbReference type="Pfam" id="PF01709"/>
    </source>
</evidence>
<feature type="domain" description="TACO1/YebC-like second and third" evidence="5">
    <location>
        <begin position="76"/>
        <end position="222"/>
    </location>
</feature>
<dbReference type="GO" id="GO:0003677">
    <property type="term" value="F:DNA binding"/>
    <property type="evidence" value="ECO:0007669"/>
    <property type="project" value="UniProtKB-UniRule"/>
</dbReference>
<evidence type="ECO:0000256" key="2">
    <source>
        <dbReference type="ARBA" id="ARBA00023015"/>
    </source>
</evidence>
<dbReference type="InterPro" id="IPR002876">
    <property type="entry name" value="Transcrip_reg_TACO1-like"/>
</dbReference>
<dbReference type="Gene3D" id="3.30.70.980">
    <property type="match status" value="2"/>
</dbReference>
<comment type="caution">
    <text evidence="7">The sequence shown here is derived from an EMBL/GenBank/DDBJ whole genome shotgun (WGS) entry which is preliminary data.</text>
</comment>
<comment type="subcellular location">
    <subcellularLocation>
        <location evidence="4">Cytoplasm</location>
    </subcellularLocation>
</comment>
<sequence length="222" mass="24130">MSGHSKWSTIKHQKGATDAKKGAMFTKLANAITIAVKSHNNPSTLIEKARAANMPKEKIQHAIDKGEGKIAGAQLSEAIFEGFAPLGVAIIVETVTDNVTRTSNDLRSTFAKNGGNLGSPGSVSYLFKHLGEIEVLGEDILEKALETGALDVEDNIVYTAPADLHRVKEELSKSLKIVNAELVYRPNKETIVKLSPQDLEKVENFIETIDSLDDVQMVYCNV</sequence>
<evidence type="ECO:0000259" key="6">
    <source>
        <dbReference type="Pfam" id="PF20772"/>
    </source>
</evidence>
<dbReference type="Pfam" id="PF20772">
    <property type="entry name" value="TACO1_YebC_N"/>
    <property type="match status" value="1"/>
</dbReference>
<dbReference type="NCBIfam" id="TIGR01033">
    <property type="entry name" value="YebC/PmpR family DNA-binding transcriptional regulator"/>
    <property type="match status" value="1"/>
</dbReference>
<proteinExistence type="inferred from homology"/>
<dbReference type="Pfam" id="PF01709">
    <property type="entry name" value="Transcrip_reg"/>
    <property type="match status" value="1"/>
</dbReference>
<dbReference type="Proteomes" id="UP000178681">
    <property type="component" value="Unassembled WGS sequence"/>
</dbReference>
<dbReference type="PANTHER" id="PTHR12532:SF0">
    <property type="entry name" value="TRANSLATIONAL ACTIVATOR OF CYTOCHROME C OXIDASE 1"/>
    <property type="match status" value="1"/>
</dbReference>
<accession>A0A1F5Z3D5</accession>
<dbReference type="InterPro" id="IPR049083">
    <property type="entry name" value="TACO1_YebC_N"/>
</dbReference>
<evidence type="ECO:0000256" key="4">
    <source>
        <dbReference type="HAMAP-Rule" id="MF_00693"/>
    </source>
</evidence>
<evidence type="ECO:0000313" key="7">
    <source>
        <dbReference type="EMBL" id="OGG06834.1"/>
    </source>
</evidence>
<dbReference type="InterPro" id="IPR026564">
    <property type="entry name" value="Transcrip_reg_TACO1-like_dom3"/>
</dbReference>
<dbReference type="InterPro" id="IPR029072">
    <property type="entry name" value="YebC-like"/>
</dbReference>
<keyword evidence="2 4" id="KW-0805">Transcription regulation</keyword>
<evidence type="ECO:0000256" key="3">
    <source>
        <dbReference type="ARBA" id="ARBA00023163"/>
    </source>
</evidence>
<dbReference type="NCBIfam" id="NF009044">
    <property type="entry name" value="PRK12378.1"/>
    <property type="match status" value="1"/>
</dbReference>
<dbReference type="PANTHER" id="PTHR12532">
    <property type="entry name" value="TRANSLATIONAL ACTIVATOR OF CYTOCHROME C OXIDASE 1"/>
    <property type="match status" value="1"/>
</dbReference>
<keyword evidence="4" id="KW-0963">Cytoplasm</keyword>
<evidence type="ECO:0000313" key="8">
    <source>
        <dbReference type="Proteomes" id="UP000178681"/>
    </source>
</evidence>
<dbReference type="InterPro" id="IPR017856">
    <property type="entry name" value="Integrase-like_N"/>
</dbReference>
<reference evidence="7 8" key="1">
    <citation type="journal article" date="2016" name="Nat. Commun.">
        <title>Thousands of microbial genomes shed light on interconnected biogeochemical processes in an aquifer system.</title>
        <authorList>
            <person name="Anantharaman K."/>
            <person name="Brown C.T."/>
            <person name="Hug L.A."/>
            <person name="Sharon I."/>
            <person name="Castelle C.J."/>
            <person name="Probst A.J."/>
            <person name="Thomas B.C."/>
            <person name="Singh A."/>
            <person name="Wilkins M.J."/>
            <person name="Karaoz U."/>
            <person name="Brodie E.L."/>
            <person name="Williams K.H."/>
            <person name="Hubbard S.S."/>
            <person name="Banfield J.F."/>
        </authorList>
    </citation>
    <scope>NUCLEOTIDE SEQUENCE [LARGE SCALE GENOMIC DNA]</scope>
</reference>
<keyword evidence="3 4" id="KW-0804">Transcription</keyword>
<organism evidence="7 8">
    <name type="scientific">Candidatus Gottesmanbacteria bacterium RIFCSPHIGHO2_01_FULL_42_12</name>
    <dbReference type="NCBI Taxonomy" id="1798377"/>
    <lineage>
        <taxon>Bacteria</taxon>
        <taxon>Candidatus Gottesmaniibacteriota</taxon>
    </lineage>
</organism>
<dbReference type="InterPro" id="IPR048300">
    <property type="entry name" value="TACO1_YebC-like_2nd/3rd_dom"/>
</dbReference>
<evidence type="ECO:0000256" key="1">
    <source>
        <dbReference type="ARBA" id="ARBA00008724"/>
    </source>
</evidence>
<feature type="domain" description="TACO1/YebC-like N-terminal" evidence="6">
    <location>
        <begin position="5"/>
        <end position="69"/>
    </location>
</feature>
<comment type="similarity">
    <text evidence="1 4">Belongs to the TACO1 family.</text>
</comment>
<dbReference type="SUPFAM" id="SSF75625">
    <property type="entry name" value="YebC-like"/>
    <property type="match status" value="1"/>
</dbReference>
<dbReference type="GO" id="GO:0005829">
    <property type="term" value="C:cytosol"/>
    <property type="evidence" value="ECO:0007669"/>
    <property type="project" value="TreeGrafter"/>
</dbReference>
<dbReference type="AlphaFoldDB" id="A0A1F5Z3D5"/>
<protein>
    <recommendedName>
        <fullName evidence="4">Probable transcriptional regulatory protein A2872_00395</fullName>
    </recommendedName>
</protein>
<keyword evidence="4" id="KW-0238">DNA-binding</keyword>
<name>A0A1F5Z3D5_9BACT</name>
<dbReference type="Gene3D" id="1.10.10.200">
    <property type="match status" value="1"/>
</dbReference>